<dbReference type="EMBL" id="BMYX01000006">
    <property type="protein sequence ID" value="GGY12098.1"/>
    <property type="molecule type" value="Genomic_DNA"/>
</dbReference>
<keyword evidence="5 10" id="KW-0547">Nucleotide-binding</keyword>
<evidence type="ECO:0000256" key="2">
    <source>
        <dbReference type="ARBA" id="ARBA00011245"/>
    </source>
</evidence>
<evidence type="ECO:0000256" key="3">
    <source>
        <dbReference type="ARBA" id="ARBA00022598"/>
    </source>
</evidence>
<gene>
    <name evidence="10 14" type="primary">cysS</name>
    <name evidence="14" type="ORF">GCM10011289_13930</name>
</gene>
<feature type="binding site" evidence="10">
    <location>
        <position position="246"/>
    </location>
    <ligand>
        <name>Zn(2+)</name>
        <dbReference type="ChEBI" id="CHEBI:29105"/>
    </ligand>
</feature>
<dbReference type="InterPro" id="IPR009080">
    <property type="entry name" value="tRNAsynth_Ia_anticodon-bd"/>
</dbReference>
<reference evidence="14" key="1">
    <citation type="journal article" date="2014" name="Int. J. Syst. Evol. Microbiol.">
        <title>Complete genome sequence of Corynebacterium casei LMG S-19264T (=DSM 44701T), isolated from a smear-ripened cheese.</title>
        <authorList>
            <consortium name="US DOE Joint Genome Institute (JGI-PGF)"/>
            <person name="Walter F."/>
            <person name="Albersmeier A."/>
            <person name="Kalinowski J."/>
            <person name="Ruckert C."/>
        </authorList>
    </citation>
    <scope>NUCLEOTIDE SEQUENCE</scope>
    <source>
        <strain evidence="14">KCTC 32182</strain>
    </source>
</reference>
<dbReference type="HAMAP" id="MF_00041">
    <property type="entry name" value="Cys_tRNA_synth"/>
    <property type="match status" value="1"/>
</dbReference>
<dbReference type="GO" id="GO:0005829">
    <property type="term" value="C:cytosol"/>
    <property type="evidence" value="ECO:0007669"/>
    <property type="project" value="TreeGrafter"/>
</dbReference>
<comment type="subunit">
    <text evidence="2 10">Monomer.</text>
</comment>
<feature type="binding site" evidence="10">
    <location>
        <position position="281"/>
    </location>
    <ligand>
        <name>ATP</name>
        <dbReference type="ChEBI" id="CHEBI:30616"/>
    </ligand>
</feature>
<keyword evidence="7 10" id="KW-0067">ATP-binding</keyword>
<protein>
    <recommendedName>
        <fullName evidence="10">Cysteine--tRNA ligase</fullName>
        <ecNumber evidence="10">6.1.1.16</ecNumber>
    </recommendedName>
    <alternativeName>
        <fullName evidence="10">Cysteinyl-tRNA synthetase</fullName>
        <shortName evidence="10">CysRS</shortName>
    </alternativeName>
</protein>
<dbReference type="Gene3D" id="3.40.50.620">
    <property type="entry name" value="HUPs"/>
    <property type="match status" value="1"/>
</dbReference>
<dbReference type="Proteomes" id="UP000645257">
    <property type="component" value="Unassembled WGS sequence"/>
</dbReference>
<evidence type="ECO:0000256" key="7">
    <source>
        <dbReference type="ARBA" id="ARBA00022840"/>
    </source>
</evidence>
<organism evidence="14 15">
    <name type="scientific">Paludibacterium paludis</name>
    <dbReference type="NCBI Taxonomy" id="1225769"/>
    <lineage>
        <taxon>Bacteria</taxon>
        <taxon>Pseudomonadati</taxon>
        <taxon>Pseudomonadota</taxon>
        <taxon>Betaproteobacteria</taxon>
        <taxon>Neisseriales</taxon>
        <taxon>Chromobacteriaceae</taxon>
        <taxon>Paludibacterium</taxon>
    </lineage>
</organism>
<sequence length="459" mass="52260">MPLHLYDTWTRSLRPFEPIQAGQVGLYCCGPTVYDYAHIGNLRTYLFEDVLRRVLRIHGYAVRHVVNITDVGHLVSDADDGEDKMEKGSRRTGKRAEEIAEYYLAAFLADWRALNLEEPEIWCRATGHIGEQIAFIADLQSKGFTYRTPDGIYFDATRQPDYGRLARLDTEGLMAGARVEGGDKRHPTDFALWKFSPEGETRQMEWDSPWGRGFPGWHIECSAMAEHYLGPWFDIHCGGEDHIPVHHTNEIAQTEARHGTRLANFWMHGYFLKTGNGKMSKSDGEFLTLARLAERGFAALDWRYLCLTAHYRHQMVFSWEALEAAAVARRRLGDGVRRLGETDGRIDPARRERFMDALDQDLNLPQALSIAWETLGSALADADKRATLLWFDRVLGLDLGKAETVSVPDTVRDLLALRETARATRDWKEADRLREAVREEGYDIEDGAEGPRVRPRLPG</sequence>
<dbReference type="PRINTS" id="PR00983">
    <property type="entry name" value="TRNASYNTHCYS"/>
</dbReference>
<feature type="short sequence motif" description="'HIGH' region" evidence="10">
    <location>
        <begin position="31"/>
        <end position="41"/>
    </location>
</feature>
<keyword evidence="9 10" id="KW-0030">Aminoacyl-tRNA synthetase</keyword>
<dbReference type="NCBIfam" id="TIGR00435">
    <property type="entry name" value="cysS"/>
    <property type="match status" value="1"/>
</dbReference>
<evidence type="ECO:0000256" key="1">
    <source>
        <dbReference type="ARBA" id="ARBA00005594"/>
    </source>
</evidence>
<evidence type="ECO:0000259" key="12">
    <source>
        <dbReference type="Pfam" id="PF01406"/>
    </source>
</evidence>
<evidence type="ECO:0000256" key="6">
    <source>
        <dbReference type="ARBA" id="ARBA00022833"/>
    </source>
</evidence>
<comment type="similarity">
    <text evidence="1 10">Belongs to the class-I aminoacyl-tRNA synthetase family.</text>
</comment>
<comment type="cofactor">
    <cofactor evidence="10">
        <name>Zn(2+)</name>
        <dbReference type="ChEBI" id="CHEBI:29105"/>
    </cofactor>
    <text evidence="10">Binds 1 zinc ion per subunit.</text>
</comment>
<dbReference type="Pfam" id="PF01406">
    <property type="entry name" value="tRNA-synt_1e"/>
    <property type="match status" value="1"/>
</dbReference>
<evidence type="ECO:0000313" key="15">
    <source>
        <dbReference type="Proteomes" id="UP000645257"/>
    </source>
</evidence>
<keyword evidence="15" id="KW-1185">Reference proteome</keyword>
<proteinExistence type="inferred from homology"/>
<accession>A0A918P0L9</accession>
<feature type="region of interest" description="Disordered" evidence="11">
    <location>
        <begin position="440"/>
        <end position="459"/>
    </location>
</feature>
<dbReference type="EC" id="6.1.1.16" evidence="10"/>
<feature type="binding site" evidence="10">
    <location>
        <position position="250"/>
    </location>
    <ligand>
        <name>Zn(2+)</name>
        <dbReference type="ChEBI" id="CHEBI:29105"/>
    </ligand>
</feature>
<evidence type="ECO:0000313" key="14">
    <source>
        <dbReference type="EMBL" id="GGY12098.1"/>
    </source>
</evidence>
<keyword evidence="8 10" id="KW-0648">Protein biosynthesis</keyword>
<feature type="binding site" evidence="10">
    <location>
        <position position="221"/>
    </location>
    <ligand>
        <name>Zn(2+)</name>
        <dbReference type="ChEBI" id="CHEBI:29105"/>
    </ligand>
</feature>
<dbReference type="InterPro" id="IPR024909">
    <property type="entry name" value="Cys-tRNA/MSH_ligase"/>
</dbReference>
<reference evidence="14" key="2">
    <citation type="submission" date="2020-09" db="EMBL/GenBank/DDBJ databases">
        <authorList>
            <person name="Sun Q."/>
            <person name="Kim S."/>
        </authorList>
    </citation>
    <scope>NUCLEOTIDE SEQUENCE</scope>
    <source>
        <strain evidence="14">KCTC 32182</strain>
    </source>
</reference>
<keyword evidence="6 10" id="KW-0862">Zinc</keyword>
<feature type="domain" description="Cysteinyl-tRNA ligase anticodon binding" evidence="13">
    <location>
        <begin position="407"/>
        <end position="450"/>
    </location>
</feature>
<evidence type="ECO:0000256" key="10">
    <source>
        <dbReference type="HAMAP-Rule" id="MF_00041"/>
    </source>
</evidence>
<dbReference type="InterPro" id="IPR056411">
    <property type="entry name" value="CysS_C"/>
</dbReference>
<comment type="caution">
    <text evidence="14">The sequence shown here is derived from an EMBL/GenBank/DDBJ whole genome shotgun (WGS) entry which is preliminary data.</text>
</comment>
<keyword evidence="4 10" id="KW-0479">Metal-binding</keyword>
<dbReference type="GO" id="GO:0008270">
    <property type="term" value="F:zinc ion binding"/>
    <property type="evidence" value="ECO:0007669"/>
    <property type="project" value="UniProtKB-UniRule"/>
</dbReference>
<dbReference type="PANTHER" id="PTHR10890:SF3">
    <property type="entry name" value="CYSTEINE--TRNA LIGASE, CYTOPLASMIC"/>
    <property type="match status" value="1"/>
</dbReference>
<dbReference type="GO" id="GO:0005524">
    <property type="term" value="F:ATP binding"/>
    <property type="evidence" value="ECO:0007669"/>
    <property type="project" value="UniProtKB-UniRule"/>
</dbReference>
<evidence type="ECO:0000256" key="8">
    <source>
        <dbReference type="ARBA" id="ARBA00022917"/>
    </source>
</evidence>
<dbReference type="InterPro" id="IPR032678">
    <property type="entry name" value="tRNA-synt_1_cat_dom"/>
</dbReference>
<dbReference type="GO" id="GO:0006423">
    <property type="term" value="P:cysteinyl-tRNA aminoacylation"/>
    <property type="evidence" value="ECO:0007669"/>
    <property type="project" value="UniProtKB-UniRule"/>
</dbReference>
<dbReference type="Pfam" id="PF23493">
    <property type="entry name" value="CysS_C"/>
    <property type="match status" value="1"/>
</dbReference>
<dbReference type="RefSeq" id="WP_189532665.1">
    <property type="nucleotide sequence ID" value="NZ_BMYX01000006.1"/>
</dbReference>
<comment type="catalytic activity">
    <reaction evidence="10">
        <text>tRNA(Cys) + L-cysteine + ATP = L-cysteinyl-tRNA(Cys) + AMP + diphosphate</text>
        <dbReference type="Rhea" id="RHEA:17773"/>
        <dbReference type="Rhea" id="RHEA-COMP:9661"/>
        <dbReference type="Rhea" id="RHEA-COMP:9679"/>
        <dbReference type="ChEBI" id="CHEBI:30616"/>
        <dbReference type="ChEBI" id="CHEBI:33019"/>
        <dbReference type="ChEBI" id="CHEBI:35235"/>
        <dbReference type="ChEBI" id="CHEBI:78442"/>
        <dbReference type="ChEBI" id="CHEBI:78517"/>
        <dbReference type="ChEBI" id="CHEBI:456215"/>
        <dbReference type="EC" id="6.1.1.16"/>
    </reaction>
</comment>
<evidence type="ECO:0000256" key="11">
    <source>
        <dbReference type="SAM" id="MobiDB-lite"/>
    </source>
</evidence>
<dbReference type="Gene3D" id="1.20.120.640">
    <property type="entry name" value="Anticodon-binding domain of a subclass of class I aminoacyl-tRNA synthetases"/>
    <property type="match status" value="1"/>
</dbReference>
<feature type="short sequence motif" description="'KMSKS' region" evidence="10">
    <location>
        <begin position="278"/>
        <end position="282"/>
    </location>
</feature>
<keyword evidence="3 10" id="KW-0436">Ligase</keyword>
<dbReference type="InterPro" id="IPR015803">
    <property type="entry name" value="Cys-tRNA-ligase"/>
</dbReference>
<evidence type="ECO:0000256" key="4">
    <source>
        <dbReference type="ARBA" id="ARBA00022723"/>
    </source>
</evidence>
<evidence type="ECO:0000256" key="9">
    <source>
        <dbReference type="ARBA" id="ARBA00023146"/>
    </source>
</evidence>
<dbReference type="CDD" id="cd00672">
    <property type="entry name" value="CysRS_core"/>
    <property type="match status" value="1"/>
</dbReference>
<feature type="binding site" evidence="10">
    <location>
        <position position="29"/>
    </location>
    <ligand>
        <name>Zn(2+)</name>
        <dbReference type="ChEBI" id="CHEBI:29105"/>
    </ligand>
</feature>
<dbReference type="GO" id="GO:0004817">
    <property type="term" value="F:cysteine-tRNA ligase activity"/>
    <property type="evidence" value="ECO:0007669"/>
    <property type="project" value="UniProtKB-UniRule"/>
</dbReference>
<name>A0A918P0L9_9NEIS</name>
<feature type="domain" description="tRNA synthetases class I catalytic" evidence="12">
    <location>
        <begin position="16"/>
        <end position="325"/>
    </location>
</feature>
<dbReference type="PANTHER" id="PTHR10890">
    <property type="entry name" value="CYSTEINYL-TRNA SYNTHETASE"/>
    <property type="match status" value="1"/>
</dbReference>
<dbReference type="SUPFAM" id="SSF52374">
    <property type="entry name" value="Nucleotidylyl transferase"/>
    <property type="match status" value="1"/>
</dbReference>
<dbReference type="AlphaFoldDB" id="A0A918P0L9"/>
<keyword evidence="10" id="KW-0963">Cytoplasm</keyword>
<dbReference type="SUPFAM" id="SSF47323">
    <property type="entry name" value="Anticodon-binding domain of a subclass of class I aminoacyl-tRNA synthetases"/>
    <property type="match status" value="1"/>
</dbReference>
<dbReference type="InterPro" id="IPR014729">
    <property type="entry name" value="Rossmann-like_a/b/a_fold"/>
</dbReference>
<evidence type="ECO:0000256" key="5">
    <source>
        <dbReference type="ARBA" id="ARBA00022741"/>
    </source>
</evidence>
<evidence type="ECO:0000259" key="13">
    <source>
        <dbReference type="Pfam" id="PF23493"/>
    </source>
</evidence>
<comment type="subcellular location">
    <subcellularLocation>
        <location evidence="10">Cytoplasm</location>
    </subcellularLocation>
</comment>